<keyword evidence="15" id="KW-1185">Reference proteome</keyword>
<dbReference type="HAMAP" id="MF_00454">
    <property type="entry name" value="FluC"/>
    <property type="match status" value="1"/>
</dbReference>
<dbReference type="EMBL" id="JRKN01000004">
    <property type="protein sequence ID" value="KGJ05959.1"/>
    <property type="molecule type" value="Genomic_DNA"/>
</dbReference>
<evidence type="ECO:0000313" key="16">
    <source>
        <dbReference type="Proteomes" id="UP000182312"/>
    </source>
</evidence>
<comment type="similarity">
    <text evidence="10 12">Belongs to the fluoride channel Fluc/FEX (TC 1.A.43) family.</text>
</comment>
<dbReference type="GO" id="GO:0046872">
    <property type="term" value="F:metal ion binding"/>
    <property type="evidence" value="ECO:0007669"/>
    <property type="project" value="UniProtKB-KW"/>
</dbReference>
<keyword evidence="3" id="KW-0997">Cell inner membrane</keyword>
<reference evidence="13 15" key="2">
    <citation type="submission" date="2014-10" db="EMBL/GenBank/DDBJ databases">
        <title>Paracoccus sanguinis sp. nov., isolated from clinical specimens of New York State patients.</title>
        <authorList>
            <person name="Mingle L.A."/>
            <person name="Cole J.A."/>
            <person name="Lapierre P."/>
            <person name="Musser K.A."/>
        </authorList>
    </citation>
    <scope>NUCLEOTIDE SEQUENCE [LARGE SCALE GENOMIC DNA]</scope>
    <source>
        <strain evidence="13 15">JCM 14014</strain>
    </source>
</reference>
<dbReference type="PANTHER" id="PTHR28259">
    <property type="entry name" value="FLUORIDE EXPORT PROTEIN 1-RELATED"/>
    <property type="match status" value="1"/>
</dbReference>
<keyword evidence="2 12" id="KW-1003">Cell membrane</keyword>
<sequence>MRYEFLQVALGGAIGASARYGVNILATRLVPGFPLGTLIANVLGCFAMGMLASLLTLRGGQDWAPFLLTGLLGGFTTFSAFALDTMVLWERGASGTATGYALASVTASLLAVIAGLSLGRGVFA</sequence>
<evidence type="ECO:0000256" key="3">
    <source>
        <dbReference type="ARBA" id="ARBA00022519"/>
    </source>
</evidence>
<accession>A0A099F694</accession>
<feature type="binding site" evidence="12">
    <location>
        <position position="73"/>
    </location>
    <ligand>
        <name>Na(+)</name>
        <dbReference type="ChEBI" id="CHEBI:29101"/>
        <note>structural</note>
    </ligand>
</feature>
<dbReference type="GO" id="GO:0062054">
    <property type="term" value="F:fluoride channel activity"/>
    <property type="evidence" value="ECO:0007669"/>
    <property type="project" value="UniProtKB-UniRule"/>
</dbReference>
<dbReference type="Pfam" id="PF02537">
    <property type="entry name" value="CRCB"/>
    <property type="match status" value="1"/>
</dbReference>
<gene>
    <name evidence="12" type="primary">fluC</name>
    <name evidence="12" type="synonym">crcB</name>
    <name evidence="13" type="ORF">IT41_04635</name>
    <name evidence="14" type="ORF">SAMN04487972_11175</name>
</gene>
<dbReference type="Proteomes" id="UP000029846">
    <property type="component" value="Unassembled WGS sequence"/>
</dbReference>
<keyword evidence="7 12" id="KW-0406">Ion transport</keyword>
<evidence type="ECO:0000256" key="12">
    <source>
        <dbReference type="HAMAP-Rule" id="MF_00454"/>
    </source>
</evidence>
<dbReference type="STRING" id="376733.SAMN04487972_11175"/>
<feature type="transmembrane region" description="Helical" evidence="12">
    <location>
        <begin position="64"/>
        <end position="89"/>
    </location>
</feature>
<evidence type="ECO:0000256" key="7">
    <source>
        <dbReference type="ARBA" id="ARBA00023065"/>
    </source>
</evidence>
<dbReference type="InterPro" id="IPR003691">
    <property type="entry name" value="FluC"/>
</dbReference>
<name>A0A099F694_9RHOB</name>
<dbReference type="RefSeq" id="WP_036739028.1">
    <property type="nucleotide sequence ID" value="NZ_FOJO01000011.1"/>
</dbReference>
<evidence type="ECO:0000256" key="8">
    <source>
        <dbReference type="ARBA" id="ARBA00023136"/>
    </source>
</evidence>
<evidence type="ECO:0000256" key="6">
    <source>
        <dbReference type="ARBA" id="ARBA00023053"/>
    </source>
</evidence>
<dbReference type="NCBIfam" id="NF010805">
    <property type="entry name" value="PRK14209.1"/>
    <property type="match status" value="1"/>
</dbReference>
<dbReference type="OrthoDB" id="9806299at2"/>
<feature type="transmembrane region" description="Helical" evidence="12">
    <location>
        <begin position="101"/>
        <end position="123"/>
    </location>
</feature>
<dbReference type="AlphaFoldDB" id="A0A099F694"/>
<dbReference type="Proteomes" id="UP000182312">
    <property type="component" value="Unassembled WGS sequence"/>
</dbReference>
<comment type="subcellular location">
    <subcellularLocation>
        <location evidence="1 12">Cell membrane</location>
        <topology evidence="1 12">Multi-pass membrane protein</topology>
    </subcellularLocation>
</comment>
<dbReference type="PANTHER" id="PTHR28259:SF1">
    <property type="entry name" value="FLUORIDE EXPORT PROTEIN 1-RELATED"/>
    <property type="match status" value="1"/>
</dbReference>
<evidence type="ECO:0000313" key="14">
    <source>
        <dbReference type="EMBL" id="SFA53882.1"/>
    </source>
</evidence>
<dbReference type="EMBL" id="FOJO01000011">
    <property type="protein sequence ID" value="SFA53882.1"/>
    <property type="molecule type" value="Genomic_DNA"/>
</dbReference>
<proteinExistence type="inferred from homology"/>
<evidence type="ECO:0000256" key="4">
    <source>
        <dbReference type="ARBA" id="ARBA00022692"/>
    </source>
</evidence>
<keyword evidence="12" id="KW-0813">Transport</keyword>
<evidence type="ECO:0000313" key="15">
    <source>
        <dbReference type="Proteomes" id="UP000029846"/>
    </source>
</evidence>
<protein>
    <recommendedName>
        <fullName evidence="12">Fluoride-specific ion channel FluC</fullName>
    </recommendedName>
</protein>
<comment type="function">
    <text evidence="12">Fluoride-specific ion channel. Important for reducing fluoride concentration in the cell, thus reducing its toxicity.</text>
</comment>
<evidence type="ECO:0000256" key="1">
    <source>
        <dbReference type="ARBA" id="ARBA00004651"/>
    </source>
</evidence>
<evidence type="ECO:0000256" key="2">
    <source>
        <dbReference type="ARBA" id="ARBA00022475"/>
    </source>
</evidence>
<keyword evidence="4 12" id="KW-0812">Transmembrane</keyword>
<keyword evidence="6 12" id="KW-0915">Sodium</keyword>
<evidence type="ECO:0000256" key="11">
    <source>
        <dbReference type="ARBA" id="ARBA00035585"/>
    </source>
</evidence>
<feature type="binding site" evidence="12">
    <location>
        <position position="76"/>
    </location>
    <ligand>
        <name>Na(+)</name>
        <dbReference type="ChEBI" id="CHEBI:29101"/>
        <note>structural</note>
    </ligand>
</feature>
<dbReference type="eggNOG" id="COG0239">
    <property type="taxonomic scope" value="Bacteria"/>
</dbReference>
<reference evidence="14 16" key="3">
    <citation type="submission" date="2016-10" db="EMBL/GenBank/DDBJ databases">
        <authorList>
            <person name="de Groot N.N."/>
        </authorList>
    </citation>
    <scope>NUCLEOTIDE SEQUENCE [LARGE SCALE GENOMIC DNA]</scope>
    <source>
        <strain evidence="14 16">CGMCC 1.6117</strain>
    </source>
</reference>
<evidence type="ECO:0000256" key="9">
    <source>
        <dbReference type="ARBA" id="ARBA00023303"/>
    </source>
</evidence>
<dbReference type="NCBIfam" id="TIGR00494">
    <property type="entry name" value="crcB"/>
    <property type="match status" value="1"/>
</dbReference>
<evidence type="ECO:0000256" key="5">
    <source>
        <dbReference type="ARBA" id="ARBA00022989"/>
    </source>
</evidence>
<keyword evidence="5 12" id="KW-1133">Transmembrane helix</keyword>
<evidence type="ECO:0000313" key="13">
    <source>
        <dbReference type="EMBL" id="KGJ05959.1"/>
    </source>
</evidence>
<keyword evidence="9 12" id="KW-0407">Ion channel</keyword>
<feature type="transmembrane region" description="Helical" evidence="12">
    <location>
        <begin position="37"/>
        <end position="57"/>
    </location>
</feature>
<keyword evidence="8 12" id="KW-0472">Membrane</keyword>
<reference evidence="13 15" key="1">
    <citation type="submission" date="2014-09" db="EMBL/GenBank/DDBJ databases">
        <authorList>
            <person name="McGinnis J.M."/>
            <person name="Wolfgang W.J."/>
        </authorList>
    </citation>
    <scope>NUCLEOTIDE SEQUENCE [LARGE SCALE GENOMIC DNA]</scope>
    <source>
        <strain evidence="13 15">JCM 14014</strain>
    </source>
</reference>
<keyword evidence="12" id="KW-0479">Metal-binding</keyword>
<dbReference type="GO" id="GO:0005886">
    <property type="term" value="C:plasma membrane"/>
    <property type="evidence" value="ECO:0007669"/>
    <property type="project" value="UniProtKB-SubCell"/>
</dbReference>
<dbReference type="GO" id="GO:0140114">
    <property type="term" value="P:cellular detoxification of fluoride"/>
    <property type="evidence" value="ECO:0007669"/>
    <property type="project" value="UniProtKB-UniRule"/>
</dbReference>
<evidence type="ECO:0000256" key="10">
    <source>
        <dbReference type="ARBA" id="ARBA00035120"/>
    </source>
</evidence>
<comment type="activity regulation">
    <text evidence="12">Na(+) is not transported, but it plays an essential structural role and its presence is essential for fluoride channel function.</text>
</comment>
<organism evidence="13 15">
    <name type="scientific">Paracoccus halophilus</name>
    <dbReference type="NCBI Taxonomy" id="376733"/>
    <lineage>
        <taxon>Bacteria</taxon>
        <taxon>Pseudomonadati</taxon>
        <taxon>Pseudomonadota</taxon>
        <taxon>Alphaproteobacteria</taxon>
        <taxon>Rhodobacterales</taxon>
        <taxon>Paracoccaceae</taxon>
        <taxon>Paracoccus</taxon>
    </lineage>
</organism>
<comment type="catalytic activity">
    <reaction evidence="11">
        <text>fluoride(in) = fluoride(out)</text>
        <dbReference type="Rhea" id="RHEA:76159"/>
        <dbReference type="ChEBI" id="CHEBI:17051"/>
    </reaction>
    <physiologicalReaction direction="left-to-right" evidence="11">
        <dbReference type="Rhea" id="RHEA:76160"/>
    </physiologicalReaction>
</comment>